<dbReference type="PANTHER" id="PTHR43721:SF22">
    <property type="entry name" value="ELONGATION FACTOR TU, MITOCHONDRIAL"/>
    <property type="match status" value="1"/>
</dbReference>
<dbReference type="GO" id="GO:0003746">
    <property type="term" value="F:translation elongation factor activity"/>
    <property type="evidence" value="ECO:0007669"/>
    <property type="project" value="TreeGrafter"/>
</dbReference>
<evidence type="ECO:0000256" key="2">
    <source>
        <dbReference type="ARBA" id="ARBA00023134"/>
    </source>
</evidence>
<dbReference type="GO" id="GO:0003924">
    <property type="term" value="F:GTPase activity"/>
    <property type="evidence" value="ECO:0007669"/>
    <property type="project" value="InterPro"/>
</dbReference>
<dbReference type="Gene3D" id="3.40.50.300">
    <property type="entry name" value="P-loop containing nucleotide triphosphate hydrolases"/>
    <property type="match status" value="1"/>
</dbReference>
<sequence length="423" mass="46004">MTPARLRPPLTVATIGPPQQGKTTLAAALSRLLGPRSDARVVDYIELTRGGKYYREGKVETQAARWLEYTTETWRIAHLDLAGRTTRAITQIAPLTWAEAIILVISPASGASAADGRVGELLRIAAHHDTTRAIVFINQCDRDDDPELVDLAELEARVLLDACGLDGDEAPVIRGAALPALTGDDRWKRSIFELAEAIDRCLVAPPRDPTAPLRMSVLRGFSIAGQGAVAAARIERGTLRIGDKFDLLGTTHHRWLAPEDRLLRTRRVAASLHAFDRVVDVGRPGELLGVTVPARADEGWRMWRRVCRGLTIAAPDSLALRRRFTACVRLLAADEGGWPRELAEVFTSQVVIGTASEGATLRTSTPTPRAGDTVLFEVSLVYPMAILGGERLLVRRHDRLIGLGVVVEPLGPIEVIEIDGAEP</sequence>
<dbReference type="GO" id="GO:0005525">
    <property type="term" value="F:GTP binding"/>
    <property type="evidence" value="ECO:0007669"/>
    <property type="project" value="UniProtKB-KW"/>
</dbReference>
<dbReference type="EMBL" id="JAPNKE010000002">
    <property type="protein sequence ID" value="MCY1008486.1"/>
    <property type="molecule type" value="Genomic_DNA"/>
</dbReference>
<evidence type="ECO:0000256" key="1">
    <source>
        <dbReference type="ARBA" id="ARBA00022741"/>
    </source>
</evidence>
<comment type="caution">
    <text evidence="4">The sequence shown here is derived from an EMBL/GenBank/DDBJ whole genome shotgun (WGS) entry which is preliminary data.</text>
</comment>
<evidence type="ECO:0000313" key="4">
    <source>
        <dbReference type="EMBL" id="MCY1008486.1"/>
    </source>
</evidence>
<organism evidence="4 5">
    <name type="scientific">Nannocystis pusilla</name>
    <dbReference type="NCBI Taxonomy" id="889268"/>
    <lineage>
        <taxon>Bacteria</taxon>
        <taxon>Pseudomonadati</taxon>
        <taxon>Myxococcota</taxon>
        <taxon>Polyangia</taxon>
        <taxon>Nannocystales</taxon>
        <taxon>Nannocystaceae</taxon>
        <taxon>Nannocystis</taxon>
    </lineage>
</organism>
<dbReference type="Pfam" id="PF00009">
    <property type="entry name" value="GTP_EFTU"/>
    <property type="match status" value="1"/>
</dbReference>
<dbReference type="Gene3D" id="2.40.30.10">
    <property type="entry name" value="Translation factors"/>
    <property type="match status" value="2"/>
</dbReference>
<reference evidence="4" key="1">
    <citation type="submission" date="2022-11" db="EMBL/GenBank/DDBJ databases">
        <title>Minimal conservation of predation-associated metabolite biosynthetic gene clusters underscores biosynthetic potential of Myxococcota including descriptions for ten novel species: Archangium lansinium sp. nov., Myxococcus landrumus sp. nov., Nannocystis bai.</title>
        <authorList>
            <person name="Ahearne A."/>
            <person name="Stevens C."/>
            <person name="Phillips K."/>
        </authorList>
    </citation>
    <scope>NUCLEOTIDE SEQUENCE</scope>
    <source>
        <strain evidence="4">Na p29</strain>
    </source>
</reference>
<dbReference type="SUPFAM" id="SSF52540">
    <property type="entry name" value="P-loop containing nucleoside triphosphate hydrolases"/>
    <property type="match status" value="1"/>
</dbReference>
<keyword evidence="2" id="KW-0342">GTP-binding</keyword>
<dbReference type="InterPro" id="IPR009001">
    <property type="entry name" value="Transl_elong_EF1A/Init_IF2_C"/>
</dbReference>
<keyword evidence="5" id="KW-1185">Reference proteome</keyword>
<evidence type="ECO:0000313" key="5">
    <source>
        <dbReference type="Proteomes" id="UP001150924"/>
    </source>
</evidence>
<dbReference type="PANTHER" id="PTHR43721">
    <property type="entry name" value="ELONGATION FACTOR TU-RELATED"/>
    <property type="match status" value="1"/>
</dbReference>
<protein>
    <submittedName>
        <fullName evidence="4">GTP-binding protein</fullName>
    </submittedName>
</protein>
<name>A0A9X3IYH3_9BACT</name>
<dbReference type="InterPro" id="IPR009000">
    <property type="entry name" value="Transl_B-barrel_sf"/>
</dbReference>
<dbReference type="Proteomes" id="UP001150924">
    <property type="component" value="Unassembled WGS sequence"/>
</dbReference>
<dbReference type="SUPFAM" id="SSF50465">
    <property type="entry name" value="EF-Tu/eEF-1alpha/eIF2-gamma C-terminal domain"/>
    <property type="match status" value="1"/>
</dbReference>
<dbReference type="RefSeq" id="WP_267771119.1">
    <property type="nucleotide sequence ID" value="NZ_JAPNKE010000002.1"/>
</dbReference>
<dbReference type="InterPro" id="IPR000795">
    <property type="entry name" value="T_Tr_GTP-bd_dom"/>
</dbReference>
<keyword evidence="1" id="KW-0547">Nucleotide-binding</keyword>
<feature type="domain" description="Tr-type G" evidence="3">
    <location>
        <begin position="11"/>
        <end position="202"/>
    </location>
</feature>
<proteinExistence type="predicted"/>
<dbReference type="InterPro" id="IPR027417">
    <property type="entry name" value="P-loop_NTPase"/>
</dbReference>
<accession>A0A9X3IYH3</accession>
<gene>
    <name evidence="4" type="ORF">OV079_23590</name>
</gene>
<evidence type="ECO:0000259" key="3">
    <source>
        <dbReference type="Pfam" id="PF00009"/>
    </source>
</evidence>
<dbReference type="SUPFAM" id="SSF50447">
    <property type="entry name" value="Translation proteins"/>
    <property type="match status" value="1"/>
</dbReference>
<dbReference type="InterPro" id="IPR050055">
    <property type="entry name" value="EF-Tu_GTPase"/>
</dbReference>
<dbReference type="AlphaFoldDB" id="A0A9X3IYH3"/>